<organism evidence="3 4">
    <name type="scientific">Sulfitobacter porphyrae</name>
    <dbReference type="NCBI Taxonomy" id="1246864"/>
    <lineage>
        <taxon>Bacteria</taxon>
        <taxon>Pseudomonadati</taxon>
        <taxon>Pseudomonadota</taxon>
        <taxon>Alphaproteobacteria</taxon>
        <taxon>Rhodobacterales</taxon>
        <taxon>Roseobacteraceae</taxon>
        <taxon>Sulfitobacter</taxon>
    </lineage>
</organism>
<evidence type="ECO:0008006" key="5">
    <source>
        <dbReference type="Google" id="ProtNLM"/>
    </source>
</evidence>
<keyword evidence="2" id="KW-0732">Signal</keyword>
<name>A0ABW2B8V2_9RHOB</name>
<feature type="chain" id="PRO_5046635887" description="Esterase" evidence="2">
    <location>
        <begin position="20"/>
        <end position="153"/>
    </location>
</feature>
<sequence>MITWTFKAPLAAISLIALSACEGGQGAGFFAGTLGSEPKPLSRADMVSGAVTLVAPSGFCIDSASLKQRFALMARCDRLGAPAAAAAAPLGVMTVSLSKVAPGTTLPDPKVTGAALGLTEVSAPTGDENTQIFRANGPPPTSWTAGTGAQPPW</sequence>
<feature type="region of interest" description="Disordered" evidence="1">
    <location>
        <begin position="130"/>
        <end position="153"/>
    </location>
</feature>
<accession>A0ABW2B8V2</accession>
<dbReference type="PROSITE" id="PS51257">
    <property type="entry name" value="PROKAR_LIPOPROTEIN"/>
    <property type="match status" value="1"/>
</dbReference>
<evidence type="ECO:0000313" key="4">
    <source>
        <dbReference type="Proteomes" id="UP001596353"/>
    </source>
</evidence>
<proteinExistence type="predicted"/>
<evidence type="ECO:0000256" key="2">
    <source>
        <dbReference type="SAM" id="SignalP"/>
    </source>
</evidence>
<protein>
    <recommendedName>
        <fullName evidence="5">Esterase</fullName>
    </recommendedName>
</protein>
<feature type="signal peptide" evidence="2">
    <location>
        <begin position="1"/>
        <end position="19"/>
    </location>
</feature>
<evidence type="ECO:0000313" key="3">
    <source>
        <dbReference type="EMBL" id="MFC6761243.1"/>
    </source>
</evidence>
<comment type="caution">
    <text evidence="3">The sequence shown here is derived from an EMBL/GenBank/DDBJ whole genome shotgun (WGS) entry which is preliminary data.</text>
</comment>
<gene>
    <name evidence="3" type="ORF">ACFQFQ_20110</name>
</gene>
<reference evidence="4" key="1">
    <citation type="journal article" date="2019" name="Int. J. Syst. Evol. Microbiol.">
        <title>The Global Catalogue of Microorganisms (GCM) 10K type strain sequencing project: providing services to taxonomists for standard genome sequencing and annotation.</title>
        <authorList>
            <consortium name="The Broad Institute Genomics Platform"/>
            <consortium name="The Broad Institute Genome Sequencing Center for Infectious Disease"/>
            <person name="Wu L."/>
            <person name="Ma J."/>
        </authorList>
    </citation>
    <scope>NUCLEOTIDE SEQUENCE [LARGE SCALE GENOMIC DNA]</scope>
    <source>
        <strain evidence="4">CCUG 66188</strain>
    </source>
</reference>
<dbReference type="EMBL" id="JBHSWG010000001">
    <property type="protein sequence ID" value="MFC6761243.1"/>
    <property type="molecule type" value="Genomic_DNA"/>
</dbReference>
<evidence type="ECO:0000256" key="1">
    <source>
        <dbReference type="SAM" id="MobiDB-lite"/>
    </source>
</evidence>
<dbReference type="Proteomes" id="UP001596353">
    <property type="component" value="Unassembled WGS sequence"/>
</dbReference>
<keyword evidence="4" id="KW-1185">Reference proteome</keyword>